<dbReference type="AlphaFoldDB" id="A0A0F2LTG0"/>
<reference evidence="5 6" key="2">
    <citation type="journal article" date="2015" name="Eukaryot. Cell">
        <title>Asexual propagation of a virulent clone complex in a human and feline outbreak of sporotrichosis.</title>
        <authorList>
            <person name="Teixeira Mde M."/>
            <person name="Rodrigues A.M."/>
            <person name="Tsui C.K."/>
            <person name="de Almeida L.G."/>
            <person name="Van Diepeningen A.D."/>
            <person name="van den Ende B.G."/>
            <person name="Fernandes G.F."/>
            <person name="Kano R."/>
            <person name="Hamelin R.C."/>
            <person name="Lopes-Bezerra L.M."/>
            <person name="Vasconcelos A.T."/>
            <person name="de Hoog S."/>
            <person name="de Camargo Z.P."/>
            <person name="Felipe M.S."/>
        </authorList>
    </citation>
    <scope>NUCLEOTIDE SEQUENCE [LARGE SCALE GENOMIC DNA]</scope>
    <source>
        <strain evidence="5 6">1099-18</strain>
    </source>
</reference>
<dbReference type="GO" id="GO:0042626">
    <property type="term" value="F:ATPase-coupled transmembrane transporter activity"/>
    <property type="evidence" value="ECO:0007669"/>
    <property type="project" value="TreeGrafter"/>
</dbReference>
<accession>A0A0F2LTG0</accession>
<dbReference type="GeneID" id="27667665"/>
<dbReference type="PANTHER" id="PTHR24223:SF443">
    <property type="entry name" value="MULTIDRUG-RESISTANCE LIKE PROTEIN 1, ISOFORM I"/>
    <property type="match status" value="1"/>
</dbReference>
<dbReference type="RefSeq" id="XP_016583443.1">
    <property type="nucleotide sequence ID" value="XM_016732388.1"/>
</dbReference>
<evidence type="ECO:0000313" key="6">
    <source>
        <dbReference type="Proteomes" id="UP000033710"/>
    </source>
</evidence>
<evidence type="ECO:0000256" key="3">
    <source>
        <dbReference type="ARBA" id="ARBA00022741"/>
    </source>
</evidence>
<protein>
    <submittedName>
        <fullName evidence="5">Uncharacterized protein</fullName>
    </submittedName>
</protein>
<comment type="subcellular location">
    <subcellularLocation>
        <location evidence="1">Endomembrane system</location>
        <topology evidence="1">Multi-pass membrane protein</topology>
    </subcellularLocation>
</comment>
<dbReference type="GO" id="GO:0012505">
    <property type="term" value="C:endomembrane system"/>
    <property type="evidence" value="ECO:0007669"/>
    <property type="project" value="UniProtKB-SubCell"/>
</dbReference>
<reference evidence="5 6" key="1">
    <citation type="journal article" date="2014" name="BMC Genomics">
        <title>Comparative genomics of the major fungal agents of human and animal Sporotrichosis: Sporothrix schenckii and Sporothrix brasiliensis.</title>
        <authorList>
            <person name="Teixeira M.M."/>
            <person name="de Almeida L.G."/>
            <person name="Kubitschek-Barreira P."/>
            <person name="Alves F.L."/>
            <person name="Kioshima E.S."/>
            <person name="Abadio A.K."/>
            <person name="Fernandes L."/>
            <person name="Derengowski L.S."/>
            <person name="Ferreira K.S."/>
            <person name="Souza R.C."/>
            <person name="Ruiz J.C."/>
            <person name="de Andrade N.C."/>
            <person name="Paes H.C."/>
            <person name="Nicola A.M."/>
            <person name="Albuquerque P."/>
            <person name="Gerber A.L."/>
            <person name="Martins V.P."/>
            <person name="Peconick L.D."/>
            <person name="Neto A.V."/>
            <person name="Chaucanez C.B."/>
            <person name="Silva P.A."/>
            <person name="Cunha O.L."/>
            <person name="de Oliveira F.F."/>
            <person name="dos Santos T.C."/>
            <person name="Barros A.L."/>
            <person name="Soares M.A."/>
            <person name="de Oliveira L.M."/>
            <person name="Marini M.M."/>
            <person name="Villalobos-Duno H."/>
            <person name="Cunha M.M."/>
            <person name="de Hoog S."/>
            <person name="da Silveira J.F."/>
            <person name="Henrissat B."/>
            <person name="Nino-Vega G.A."/>
            <person name="Cisalpino P.S."/>
            <person name="Mora-Montes H.M."/>
            <person name="Almeida S.R."/>
            <person name="Stajich J.E."/>
            <person name="Lopes-Bezerra L.M."/>
            <person name="Vasconcelos A.T."/>
            <person name="Felipe M.S."/>
        </authorList>
    </citation>
    <scope>NUCLEOTIDE SEQUENCE [LARGE SCALE GENOMIC DNA]</scope>
    <source>
        <strain evidence="5 6">1099-18</strain>
    </source>
</reference>
<keyword evidence="3" id="KW-0547">Nucleotide-binding</keyword>
<dbReference type="GO" id="GO:0005524">
    <property type="term" value="F:ATP binding"/>
    <property type="evidence" value="ECO:0007669"/>
    <property type="project" value="UniProtKB-KW"/>
</dbReference>
<proteinExistence type="predicted"/>
<organism evidence="5 6">
    <name type="scientific">Sporothrix schenckii 1099-18</name>
    <dbReference type="NCBI Taxonomy" id="1397361"/>
    <lineage>
        <taxon>Eukaryota</taxon>
        <taxon>Fungi</taxon>
        <taxon>Dikarya</taxon>
        <taxon>Ascomycota</taxon>
        <taxon>Pezizomycotina</taxon>
        <taxon>Sordariomycetes</taxon>
        <taxon>Sordariomycetidae</taxon>
        <taxon>Ophiostomatales</taxon>
        <taxon>Ophiostomataceae</taxon>
        <taxon>Sporothrix</taxon>
    </lineage>
</organism>
<dbReference type="OrthoDB" id="6500128at2759"/>
<evidence type="ECO:0000256" key="1">
    <source>
        <dbReference type="ARBA" id="ARBA00004127"/>
    </source>
</evidence>
<evidence type="ECO:0000313" key="5">
    <source>
        <dbReference type="EMBL" id="KJR80767.1"/>
    </source>
</evidence>
<dbReference type="VEuPathDB" id="FungiDB:SPSK_05646"/>
<keyword evidence="4" id="KW-0067">ATP-binding</keyword>
<dbReference type="GO" id="GO:0016020">
    <property type="term" value="C:membrane"/>
    <property type="evidence" value="ECO:0007669"/>
    <property type="project" value="TreeGrafter"/>
</dbReference>
<evidence type="ECO:0000256" key="2">
    <source>
        <dbReference type="ARBA" id="ARBA00022737"/>
    </source>
</evidence>
<keyword evidence="2" id="KW-0677">Repeat</keyword>
<name>A0A0F2LTG0_SPOSC</name>
<evidence type="ECO:0000256" key="4">
    <source>
        <dbReference type="ARBA" id="ARBA00022840"/>
    </source>
</evidence>
<comment type="caution">
    <text evidence="5">The sequence shown here is derived from an EMBL/GenBank/DDBJ whole genome shotgun (WGS) entry which is preliminary data.</text>
</comment>
<dbReference type="KEGG" id="ssck:SPSK_05646"/>
<dbReference type="Gene3D" id="3.40.50.300">
    <property type="entry name" value="P-loop containing nucleotide triphosphate hydrolases"/>
    <property type="match status" value="1"/>
</dbReference>
<sequence>MAGSAASIYERRCCACGCVPGQRQLVSLARALLTPSNILVLDEATAAVDVETDRMLQATLRSPLFANRTIITVAHRINTILDSDRVVVLERGEVAEFGTPQELISSRGLFYGLVKQAGLAD</sequence>
<dbReference type="InterPro" id="IPR050173">
    <property type="entry name" value="ABC_transporter_C-like"/>
</dbReference>
<gene>
    <name evidence="5" type="ORF">SPSK_05646</name>
</gene>
<dbReference type="Proteomes" id="UP000033710">
    <property type="component" value="Unassembled WGS sequence"/>
</dbReference>
<dbReference type="EMBL" id="AXCR01000012">
    <property type="protein sequence ID" value="KJR80767.1"/>
    <property type="molecule type" value="Genomic_DNA"/>
</dbReference>
<dbReference type="InterPro" id="IPR027417">
    <property type="entry name" value="P-loop_NTPase"/>
</dbReference>
<dbReference type="SUPFAM" id="SSF52540">
    <property type="entry name" value="P-loop containing nucleoside triphosphate hydrolases"/>
    <property type="match status" value="1"/>
</dbReference>
<dbReference type="PANTHER" id="PTHR24223">
    <property type="entry name" value="ATP-BINDING CASSETTE SUB-FAMILY C"/>
    <property type="match status" value="1"/>
</dbReference>